<proteinExistence type="predicted"/>
<evidence type="ECO:0000313" key="3">
    <source>
        <dbReference type="EMBL" id="KAG2179229.1"/>
    </source>
</evidence>
<dbReference type="PANTHER" id="PTHR43194:SF2">
    <property type="entry name" value="PEROXISOMAL MEMBRANE PROTEIN LPX1"/>
    <property type="match status" value="1"/>
</dbReference>
<evidence type="ECO:0000313" key="4">
    <source>
        <dbReference type="Proteomes" id="UP000654370"/>
    </source>
</evidence>
<dbReference type="InterPro" id="IPR029058">
    <property type="entry name" value="AB_hydrolase_fold"/>
</dbReference>
<dbReference type="Pfam" id="PF00561">
    <property type="entry name" value="Abhydrolase_1"/>
    <property type="match status" value="1"/>
</dbReference>
<dbReference type="OrthoDB" id="408373at2759"/>
<dbReference type="Proteomes" id="UP000654370">
    <property type="component" value="Unassembled WGS sequence"/>
</dbReference>
<keyword evidence="1" id="KW-0732">Signal</keyword>
<dbReference type="Gene3D" id="3.40.50.1820">
    <property type="entry name" value="alpha/beta hydrolase"/>
    <property type="match status" value="1"/>
</dbReference>
<comment type="caution">
    <text evidence="3">The sequence shown here is derived from an EMBL/GenBank/DDBJ whole genome shotgun (WGS) entry which is preliminary data.</text>
</comment>
<dbReference type="PANTHER" id="PTHR43194">
    <property type="entry name" value="HYDROLASE ALPHA/BETA FOLD FAMILY"/>
    <property type="match status" value="1"/>
</dbReference>
<dbReference type="PRINTS" id="PR00111">
    <property type="entry name" value="ABHYDROLASE"/>
</dbReference>
<evidence type="ECO:0000256" key="1">
    <source>
        <dbReference type="SAM" id="SignalP"/>
    </source>
</evidence>
<gene>
    <name evidence="3" type="ORF">INT43_002079</name>
</gene>
<accession>A0A8H7UHE2</accession>
<feature type="signal peptide" evidence="1">
    <location>
        <begin position="1"/>
        <end position="23"/>
    </location>
</feature>
<feature type="chain" id="PRO_5034695978" description="AB hydrolase-1 domain-containing protein" evidence="1">
    <location>
        <begin position="24"/>
        <end position="334"/>
    </location>
</feature>
<dbReference type="SUPFAM" id="SSF53474">
    <property type="entry name" value="alpha/beta-Hydrolases"/>
    <property type="match status" value="1"/>
</dbReference>
<organism evidence="3 4">
    <name type="scientific">Mortierella isabellina</name>
    <name type="common">Filamentous fungus</name>
    <name type="synonym">Umbelopsis isabellina</name>
    <dbReference type="NCBI Taxonomy" id="91625"/>
    <lineage>
        <taxon>Eukaryota</taxon>
        <taxon>Fungi</taxon>
        <taxon>Fungi incertae sedis</taxon>
        <taxon>Mucoromycota</taxon>
        <taxon>Mucoromycotina</taxon>
        <taxon>Umbelopsidomycetes</taxon>
        <taxon>Umbelopsidales</taxon>
        <taxon>Umbelopsidaceae</taxon>
        <taxon>Umbelopsis</taxon>
    </lineage>
</organism>
<dbReference type="InterPro" id="IPR000073">
    <property type="entry name" value="AB_hydrolase_1"/>
</dbReference>
<dbReference type="InterPro" id="IPR050228">
    <property type="entry name" value="Carboxylesterase_BioH"/>
</dbReference>
<dbReference type="AlphaFoldDB" id="A0A8H7UHE2"/>
<sequence length="334" mass="37138">MFSKATAAVVVILALWLFSPAEEEKPLASLRANPSPYYPTTFYPNASQVETPYGMMQYALFGPEGGERIVFVHGYSCPSPIFENLSKSLAEGGYRVLTYDLWGRGYTDAPGNTGYNEGLYMSQLEFLIEQVGWTDATFNVVGLSLGGAIATSYTSFRPNLVKRLILVGPAGLMEKADVPMYTKLFKYPAFIKLWLSPVFQPLAIKALGRWSSAHKGKIAAESVKAEEFEIRAKNIIIDQITKHSGFFRALVNTAKDFPLMELDARYKKVGQSSVPVYALWGDADVTVPFRHSNKLLQYIPRAEIFVFEGGGHNILMTNPTKAHKDLLTILETRP</sequence>
<feature type="domain" description="AB hydrolase-1" evidence="2">
    <location>
        <begin position="69"/>
        <end position="319"/>
    </location>
</feature>
<protein>
    <recommendedName>
        <fullName evidence="2">AB hydrolase-1 domain-containing protein</fullName>
    </recommendedName>
</protein>
<name>A0A8H7UHE2_MORIS</name>
<reference evidence="3" key="1">
    <citation type="submission" date="2020-12" db="EMBL/GenBank/DDBJ databases">
        <title>Metabolic potential, ecology and presence of endohyphal bacteria is reflected in genomic diversity of Mucoromycotina.</title>
        <authorList>
            <person name="Muszewska A."/>
            <person name="Okrasinska A."/>
            <person name="Steczkiewicz K."/>
            <person name="Drgas O."/>
            <person name="Orlowska M."/>
            <person name="Perlinska-Lenart U."/>
            <person name="Aleksandrzak-Piekarczyk T."/>
            <person name="Szatraj K."/>
            <person name="Zielenkiewicz U."/>
            <person name="Pilsyk S."/>
            <person name="Malc E."/>
            <person name="Mieczkowski P."/>
            <person name="Kruszewska J.S."/>
            <person name="Biernat P."/>
            <person name="Pawlowska J."/>
        </authorList>
    </citation>
    <scope>NUCLEOTIDE SEQUENCE</scope>
    <source>
        <strain evidence="3">WA0000067209</strain>
    </source>
</reference>
<evidence type="ECO:0000259" key="2">
    <source>
        <dbReference type="Pfam" id="PF00561"/>
    </source>
</evidence>
<dbReference type="EMBL" id="JAEPQZ010000007">
    <property type="protein sequence ID" value="KAG2179229.1"/>
    <property type="molecule type" value="Genomic_DNA"/>
</dbReference>
<keyword evidence="4" id="KW-1185">Reference proteome</keyword>